<proteinExistence type="predicted"/>
<dbReference type="Proteomes" id="UP001501759">
    <property type="component" value="Unassembled WGS sequence"/>
</dbReference>
<accession>A0ABP9JLF6</accession>
<sequence length="86" mass="9449">MKPSVGESASEAMARHKEAMAKQQAALELMARQAAKRAQADRDRELGRRRKQKKQARATKQPLRVVSVSSSVRTVSGGLPSLGKHR</sequence>
<dbReference type="EMBL" id="BAABKB010000045">
    <property type="protein sequence ID" value="GAA5035742.1"/>
    <property type="molecule type" value="Genomic_DNA"/>
</dbReference>
<feature type="region of interest" description="Disordered" evidence="1">
    <location>
        <begin position="1"/>
        <end position="86"/>
    </location>
</feature>
<evidence type="ECO:0000313" key="3">
    <source>
        <dbReference type="Proteomes" id="UP001501759"/>
    </source>
</evidence>
<comment type="caution">
    <text evidence="2">The sequence shown here is derived from an EMBL/GenBank/DDBJ whole genome shotgun (WGS) entry which is preliminary data.</text>
</comment>
<reference evidence="3" key="1">
    <citation type="journal article" date="2019" name="Int. J. Syst. Evol. Microbiol.">
        <title>The Global Catalogue of Microorganisms (GCM) 10K type strain sequencing project: providing services to taxonomists for standard genome sequencing and annotation.</title>
        <authorList>
            <consortium name="The Broad Institute Genomics Platform"/>
            <consortium name="The Broad Institute Genome Sequencing Center for Infectious Disease"/>
            <person name="Wu L."/>
            <person name="Ma J."/>
        </authorList>
    </citation>
    <scope>NUCLEOTIDE SEQUENCE [LARGE SCALE GENOMIC DNA]</scope>
    <source>
        <strain evidence="3">JCM 18409</strain>
    </source>
</reference>
<feature type="compositionally biased region" description="Basic residues" evidence="1">
    <location>
        <begin position="47"/>
        <end position="57"/>
    </location>
</feature>
<name>A0ABP9JLF6_9ACTN</name>
<gene>
    <name evidence="2" type="ORF">GCM10023335_81870</name>
</gene>
<keyword evidence="3" id="KW-1185">Reference proteome</keyword>
<organism evidence="2 3">
    <name type="scientific">Streptomyces siamensis</name>
    <dbReference type="NCBI Taxonomy" id="1274986"/>
    <lineage>
        <taxon>Bacteria</taxon>
        <taxon>Bacillati</taxon>
        <taxon>Actinomycetota</taxon>
        <taxon>Actinomycetes</taxon>
        <taxon>Kitasatosporales</taxon>
        <taxon>Streptomycetaceae</taxon>
        <taxon>Streptomyces</taxon>
    </lineage>
</organism>
<evidence type="ECO:0000256" key="1">
    <source>
        <dbReference type="SAM" id="MobiDB-lite"/>
    </source>
</evidence>
<evidence type="ECO:0000313" key="2">
    <source>
        <dbReference type="EMBL" id="GAA5035742.1"/>
    </source>
</evidence>
<protein>
    <submittedName>
        <fullName evidence="2">Uncharacterized protein</fullName>
    </submittedName>
</protein>
<feature type="compositionally biased region" description="Low complexity" evidence="1">
    <location>
        <begin position="58"/>
        <end position="76"/>
    </location>
</feature>